<organism evidence="3 4">
    <name type="scientific">Orbilia oligospora</name>
    <name type="common">Nematode-trapping fungus</name>
    <name type="synonym">Arthrobotrys oligospora</name>
    <dbReference type="NCBI Taxonomy" id="2813651"/>
    <lineage>
        <taxon>Eukaryota</taxon>
        <taxon>Fungi</taxon>
        <taxon>Dikarya</taxon>
        <taxon>Ascomycota</taxon>
        <taxon>Pezizomycotina</taxon>
        <taxon>Orbiliomycetes</taxon>
        <taxon>Orbiliales</taxon>
        <taxon>Orbiliaceae</taxon>
        <taxon>Orbilia</taxon>
    </lineage>
</organism>
<accession>A0A8H2HSK6</accession>
<comment type="caution">
    <text evidence="3">The sequence shown here is derived from an EMBL/GenBank/DDBJ whole genome shotgun (WGS) entry which is preliminary data.</text>
</comment>
<feature type="coiled-coil region" evidence="1">
    <location>
        <begin position="206"/>
        <end position="265"/>
    </location>
</feature>
<dbReference type="AlphaFoldDB" id="A0A8H2HSK6"/>
<dbReference type="Proteomes" id="UP000297595">
    <property type="component" value="Unassembled WGS sequence"/>
</dbReference>
<proteinExistence type="predicted"/>
<evidence type="ECO:0000313" key="4">
    <source>
        <dbReference type="Proteomes" id="UP000297595"/>
    </source>
</evidence>
<protein>
    <submittedName>
        <fullName evidence="3">Uncharacterized protein</fullName>
    </submittedName>
</protein>
<gene>
    <name evidence="3" type="ORF">EYR41_005701</name>
</gene>
<feature type="compositionally biased region" description="Polar residues" evidence="2">
    <location>
        <begin position="105"/>
        <end position="120"/>
    </location>
</feature>
<feature type="compositionally biased region" description="Polar residues" evidence="2">
    <location>
        <begin position="21"/>
        <end position="31"/>
    </location>
</feature>
<dbReference type="EMBL" id="SOZJ01000003">
    <property type="protein sequence ID" value="TGJ69678.1"/>
    <property type="molecule type" value="Genomic_DNA"/>
</dbReference>
<feature type="compositionally biased region" description="Polar residues" evidence="2">
    <location>
        <begin position="38"/>
        <end position="49"/>
    </location>
</feature>
<sequence length="580" mass="65708">MNWFRSKISLASKGSPENEAVKNSSMASSGEPSYAYERNSSGRGNAGTKNGNRNGMGRGRASQGHKGGRGYRSPYDTTATTSLRPRAHKTLPDRDDLAPELTMDGYTSHSPPQQEGLTNVDESLPNETQTGLQMATIDDSSVLDASTVSNLESTDSTNIDYICRTCGFGPLINASCRLCSATDEVHALRAQLFQKNSSNTQITNSLNWHKDELNKMQRKVKEQENEIQKSKQDYNRLNEQWRLDYSNLQHKLKNVELEIGKLQRTELAMLHRGEPLMDRKAKDDLQNHLRTKIQAISRPFSRKITWRKSAQITPDLPDILPGLFAFRWLGAPWQMIRDSPDLTTSSFMDAVLFTALTTKFFKNPFFRAEGDPIFKGVLDKFYLHSCEKDFRVAEAWRKITVNFLKEPSFGDKLLAIDEGNDKSYSHLNLRRTSQEITALLCDFITLQYQITDCESSALGNKVYELVCASAKLAEDWLSREFRFTVIDLDWIEANKIHWGTEVASKYTEPKNRNLKETAQYTTLAVISPGFIRYETGDKLGMDTEIVWQKATVLLGEIEGFSSNTPDLARCYSMETNEWLG</sequence>
<reference evidence="3 4" key="1">
    <citation type="submission" date="2019-03" db="EMBL/GenBank/DDBJ databases">
        <title>Nematode-trapping fungi genome.</title>
        <authorList>
            <person name="Vidal-Diez De Ulzurrun G."/>
        </authorList>
    </citation>
    <scope>NUCLEOTIDE SEQUENCE [LARGE SCALE GENOMIC DNA]</scope>
    <source>
        <strain evidence="3 4">TWF154</strain>
    </source>
</reference>
<evidence type="ECO:0000256" key="1">
    <source>
        <dbReference type="SAM" id="Coils"/>
    </source>
</evidence>
<feature type="region of interest" description="Disordered" evidence="2">
    <location>
        <begin position="1"/>
        <end position="120"/>
    </location>
</feature>
<name>A0A8H2HSK6_ORBOL</name>
<keyword evidence="1" id="KW-0175">Coiled coil</keyword>
<evidence type="ECO:0000313" key="3">
    <source>
        <dbReference type="EMBL" id="TGJ69678.1"/>
    </source>
</evidence>
<evidence type="ECO:0000256" key="2">
    <source>
        <dbReference type="SAM" id="MobiDB-lite"/>
    </source>
</evidence>